<feature type="chain" id="PRO_5035287983" evidence="2">
    <location>
        <begin position="23"/>
        <end position="302"/>
    </location>
</feature>
<comment type="caution">
    <text evidence="4">The sequence shown here is derived from an EMBL/GenBank/DDBJ whole genome shotgun (WGS) entry which is preliminary data.</text>
</comment>
<gene>
    <name evidence="4" type="ORF">JIN82_11840</name>
</gene>
<dbReference type="InterPro" id="IPR013424">
    <property type="entry name" value="Ice-binding_C"/>
</dbReference>
<evidence type="ECO:0000256" key="1">
    <source>
        <dbReference type="SAM" id="MobiDB-lite"/>
    </source>
</evidence>
<reference evidence="4" key="1">
    <citation type="submission" date="2021-01" db="EMBL/GenBank/DDBJ databases">
        <title>Modified the classification status of verrucomicrobia.</title>
        <authorList>
            <person name="Feng X."/>
        </authorList>
    </citation>
    <scope>NUCLEOTIDE SEQUENCE</scope>
    <source>
        <strain evidence="4">_KCTC 22039</strain>
    </source>
</reference>
<feature type="region of interest" description="Disordered" evidence="1">
    <location>
        <begin position="37"/>
        <end position="61"/>
    </location>
</feature>
<evidence type="ECO:0000313" key="4">
    <source>
        <dbReference type="EMBL" id="MBK1791844.1"/>
    </source>
</evidence>
<evidence type="ECO:0000313" key="5">
    <source>
        <dbReference type="Proteomes" id="UP000624703"/>
    </source>
</evidence>
<name>A0A8J7MDK4_9BACT</name>
<protein>
    <submittedName>
        <fullName evidence="4">PEP-CTERM sorting domain-containing protein</fullName>
    </submittedName>
</protein>
<feature type="signal peptide" evidence="2">
    <location>
        <begin position="1"/>
        <end position="22"/>
    </location>
</feature>
<evidence type="ECO:0000256" key="2">
    <source>
        <dbReference type="SAM" id="SignalP"/>
    </source>
</evidence>
<feature type="compositionally biased region" description="Polar residues" evidence="1">
    <location>
        <begin position="51"/>
        <end position="61"/>
    </location>
</feature>
<dbReference type="Proteomes" id="UP000624703">
    <property type="component" value="Unassembled WGS sequence"/>
</dbReference>
<feature type="domain" description="Ice-binding protein C-terminal" evidence="3">
    <location>
        <begin position="279"/>
        <end position="302"/>
    </location>
</feature>
<evidence type="ECO:0000259" key="3">
    <source>
        <dbReference type="Pfam" id="PF07589"/>
    </source>
</evidence>
<dbReference type="EMBL" id="JAENIM010000041">
    <property type="protein sequence ID" value="MBK1791844.1"/>
    <property type="molecule type" value="Genomic_DNA"/>
</dbReference>
<keyword evidence="2" id="KW-0732">Signal</keyword>
<keyword evidence="5" id="KW-1185">Reference proteome</keyword>
<dbReference type="AlphaFoldDB" id="A0A8J7MDK4"/>
<proteinExistence type="predicted"/>
<dbReference type="Pfam" id="PF07589">
    <property type="entry name" value="PEP-CTERM"/>
    <property type="match status" value="1"/>
</dbReference>
<sequence>MKNISPLALLISLVAASPHALAGTAYVSFLPDAQDQYPGSPATSEWDHSQEGGSANSNGYDGNYSSGTSSVAGVSVSFSSTYAGTATTHNLDKNLSTSADNAGDGFIMGNSSVSVDHQTTTIEGVKQIENYQVWTITFSEAVDNFSWSILDIDSSDEGSAKNWIDTLAAEGWSSQSLNPTLGTGDVLANWNLGGSELMLDTSTYNLDTVYRDIDTHGWDNEGSSTAEAADATATLYFASPVERINLYFFDHSDLTPTNNTPNHAVAAEGSFTFETSFTPVPEPSSISLIALAGISTLLRRRR</sequence>
<dbReference type="NCBIfam" id="TIGR02595">
    <property type="entry name" value="PEP_CTERM"/>
    <property type="match status" value="1"/>
</dbReference>
<dbReference type="RefSeq" id="WP_200311858.1">
    <property type="nucleotide sequence ID" value="NZ_JAENIM010000041.1"/>
</dbReference>
<organism evidence="4 5">
    <name type="scientific">Persicirhabdus sediminis</name>
    <dbReference type="NCBI Taxonomy" id="454144"/>
    <lineage>
        <taxon>Bacteria</taxon>
        <taxon>Pseudomonadati</taxon>
        <taxon>Verrucomicrobiota</taxon>
        <taxon>Verrucomicrobiia</taxon>
        <taxon>Verrucomicrobiales</taxon>
        <taxon>Verrucomicrobiaceae</taxon>
        <taxon>Persicirhabdus</taxon>
    </lineage>
</organism>
<accession>A0A8J7MDK4</accession>